<accession>A0A379ZKN9</accession>
<evidence type="ECO:0000313" key="2">
    <source>
        <dbReference type="Proteomes" id="UP000254765"/>
    </source>
</evidence>
<dbReference type="AlphaFoldDB" id="A0A379ZKN9"/>
<sequence>MREVRLENEKISYGTIKIMPVAPYCTTGTSIGLNLFPLRHAS</sequence>
<evidence type="ECO:0000313" key="1">
    <source>
        <dbReference type="EMBL" id="SUI63824.1"/>
    </source>
</evidence>
<proteinExistence type="predicted"/>
<gene>
    <name evidence="1" type="ORF">NCTC10211_03930</name>
</gene>
<protein>
    <submittedName>
        <fullName evidence="1">Uncharacterized protein</fullName>
    </submittedName>
</protein>
<dbReference type="Proteomes" id="UP000254765">
    <property type="component" value="Unassembled WGS sequence"/>
</dbReference>
<organism evidence="1 2">
    <name type="scientific">Serratia marcescens</name>
    <dbReference type="NCBI Taxonomy" id="615"/>
    <lineage>
        <taxon>Bacteria</taxon>
        <taxon>Pseudomonadati</taxon>
        <taxon>Pseudomonadota</taxon>
        <taxon>Gammaproteobacteria</taxon>
        <taxon>Enterobacterales</taxon>
        <taxon>Yersiniaceae</taxon>
        <taxon>Serratia</taxon>
    </lineage>
</organism>
<name>A0A379ZKN9_SERMA</name>
<reference evidence="1 2" key="1">
    <citation type="submission" date="2018-06" db="EMBL/GenBank/DDBJ databases">
        <authorList>
            <consortium name="Pathogen Informatics"/>
            <person name="Doyle S."/>
        </authorList>
    </citation>
    <scope>NUCLEOTIDE SEQUENCE [LARGE SCALE GENOMIC DNA]</scope>
    <source>
        <strain evidence="1 2">NCTC10211</strain>
    </source>
</reference>
<dbReference type="EMBL" id="UGYK01000002">
    <property type="protein sequence ID" value="SUI63824.1"/>
    <property type="molecule type" value="Genomic_DNA"/>
</dbReference>